<comment type="subcellular location">
    <subcellularLocation>
        <location evidence="1">Cell membrane</location>
        <topology evidence="1">Multi-pass membrane protein</topology>
    </subcellularLocation>
</comment>
<dbReference type="PANTHER" id="PTHR30572:SF4">
    <property type="entry name" value="ABC TRANSPORTER PERMEASE YTRF"/>
    <property type="match status" value="1"/>
</dbReference>
<dbReference type="Proteomes" id="UP000288929">
    <property type="component" value="Chromosome"/>
</dbReference>
<feature type="domain" description="ABC3 transporter permease C-terminal" evidence="7">
    <location>
        <begin position="282"/>
        <end position="397"/>
    </location>
</feature>
<dbReference type="KEGG" id="cpeg:CPELA_07675"/>
<keyword evidence="4" id="KW-1133">Transmembrane helix</keyword>
<evidence type="ECO:0000313" key="8">
    <source>
        <dbReference type="EMBL" id="QAU52795.1"/>
    </source>
</evidence>
<reference evidence="8 9" key="1">
    <citation type="submission" date="2019-01" db="EMBL/GenBank/DDBJ databases">
        <authorList>
            <person name="Ruckert C."/>
            <person name="Busche T."/>
            <person name="Kalinowski J."/>
        </authorList>
    </citation>
    <scope>NUCLEOTIDE SEQUENCE [LARGE SCALE GENOMIC DNA]</scope>
    <source>
        <strain evidence="8 9">136/3</strain>
    </source>
</reference>
<dbReference type="AlphaFoldDB" id="A0A410WA17"/>
<accession>A0A410WA17</accession>
<keyword evidence="3" id="KW-0812">Transmembrane</keyword>
<dbReference type="InterPro" id="IPR003838">
    <property type="entry name" value="ABC3_permease_C"/>
</dbReference>
<evidence type="ECO:0000256" key="1">
    <source>
        <dbReference type="ARBA" id="ARBA00004651"/>
    </source>
</evidence>
<dbReference type="GO" id="GO:0005886">
    <property type="term" value="C:plasma membrane"/>
    <property type="evidence" value="ECO:0007669"/>
    <property type="project" value="UniProtKB-SubCell"/>
</dbReference>
<dbReference type="GO" id="GO:0022857">
    <property type="term" value="F:transmembrane transporter activity"/>
    <property type="evidence" value="ECO:0007669"/>
    <property type="project" value="TreeGrafter"/>
</dbReference>
<name>A0A410WA17_9CORY</name>
<keyword evidence="2" id="KW-1003">Cell membrane</keyword>
<evidence type="ECO:0000256" key="2">
    <source>
        <dbReference type="ARBA" id="ARBA00022475"/>
    </source>
</evidence>
<comment type="similarity">
    <text evidence="6">Belongs to the ABC-4 integral membrane protein family.</text>
</comment>
<organism evidence="8 9">
    <name type="scientific">Corynebacterium pelargi</name>
    <dbReference type="NCBI Taxonomy" id="1471400"/>
    <lineage>
        <taxon>Bacteria</taxon>
        <taxon>Bacillati</taxon>
        <taxon>Actinomycetota</taxon>
        <taxon>Actinomycetes</taxon>
        <taxon>Mycobacteriales</taxon>
        <taxon>Corynebacteriaceae</taxon>
        <taxon>Corynebacterium</taxon>
    </lineage>
</organism>
<dbReference type="EMBL" id="CP035299">
    <property type="protein sequence ID" value="QAU52795.1"/>
    <property type="molecule type" value="Genomic_DNA"/>
</dbReference>
<dbReference type="RefSeq" id="WP_128890194.1">
    <property type="nucleotide sequence ID" value="NZ_BMCX01000003.1"/>
</dbReference>
<sequence length="889" mass="95606">MSTLHTVKASLRPTLRDARKHWWRSLLAVLLVALPVGVFAFSTSSSAIYTKASQAVEQRNVATFFGGSCKQNVEGWGSDCEGNSAKGAGPSDALNQALPSGFEATINADTTAKIQAVSGKKISHQTGLAIRAPENLRMGAATPGIGDIALPVDTAQRIGVHPGDKVKVEVSTQTPKDQQLKATKELTVNQLIGSANAVIIPGTLFEPEQLSNSVESSWVLSGPRPLSWDDVKALNAKGFVVRSQDVMDNPPPAEELYPGFEDSSVVRDFYFNDTAFLIVSIAAYAIIAILILLVVAPVFAISASKRGETFALMRSQGATRRDIRIAVLGYGLVAGVVGALLGTALGLIACFVFWRIKAPSVQFATHLELLPIGMIFAIIGALIASYLPAWLAARSNISQSAEGGRIDRVRRWRNWMAIGPVMLLVFFIFAGLSQASAFGTLPLYALWFDSALTLLYVLIATVLCVPAVILGCGVLRKPLMLRLAATLMRRQMLRSGSALAALAGITLIAFSMVSTEDMRTQRMVDLTARSYNTAAIGIAAIEQDPESSTHSPQSLTAAASTVEAEVPVKKKVDVYHTGGAVMLPGLSTQWYTQHCPNNQGIEVASSACDVPESDNPATFLLGTYAEPLVAKPEILEFFNLKGNDLAQAKRALEQGKVLVSKDAQLDGVQEVETSFNDAHPKLQKVEMASLLPENTTEMVMTPQVAEELGYTPSFWASMLLLEHPLDGRTVQTLDTTLRESAPDVFLYTYPAPKSVQDRLMLSGLLLVPLVLVVAISAVLGLGDLRRMQRQLADVGATPAQLRALGATSTCLLAALGTVVPMLIAMMSIWISSEGPTYGEDGTLLRFGQRDWVHFDPILVLSLGVVFPLVALCIGAAMSWRQQTVRYRMD</sequence>
<proteinExistence type="inferred from homology"/>
<gene>
    <name evidence="8" type="ORF">CPELA_07675</name>
</gene>
<keyword evidence="5" id="KW-0472">Membrane</keyword>
<evidence type="ECO:0000256" key="6">
    <source>
        <dbReference type="ARBA" id="ARBA00038076"/>
    </source>
</evidence>
<keyword evidence="9" id="KW-1185">Reference proteome</keyword>
<evidence type="ECO:0000256" key="3">
    <source>
        <dbReference type="ARBA" id="ARBA00022692"/>
    </source>
</evidence>
<evidence type="ECO:0000256" key="5">
    <source>
        <dbReference type="ARBA" id="ARBA00023136"/>
    </source>
</evidence>
<evidence type="ECO:0000259" key="7">
    <source>
        <dbReference type="Pfam" id="PF02687"/>
    </source>
</evidence>
<evidence type="ECO:0000313" key="9">
    <source>
        <dbReference type="Proteomes" id="UP000288929"/>
    </source>
</evidence>
<dbReference type="Pfam" id="PF02687">
    <property type="entry name" value="FtsX"/>
    <property type="match status" value="1"/>
</dbReference>
<dbReference type="PANTHER" id="PTHR30572">
    <property type="entry name" value="MEMBRANE COMPONENT OF TRANSPORTER-RELATED"/>
    <property type="match status" value="1"/>
</dbReference>
<dbReference type="InterPro" id="IPR050250">
    <property type="entry name" value="Macrolide_Exporter_MacB"/>
</dbReference>
<evidence type="ECO:0000256" key="4">
    <source>
        <dbReference type="ARBA" id="ARBA00022989"/>
    </source>
</evidence>
<protein>
    <submittedName>
        <fullName evidence="8">FtsX-like permease family protein</fullName>
    </submittedName>
</protein>
<dbReference type="OrthoDB" id="4396764at2"/>